<evidence type="ECO:0000256" key="6">
    <source>
        <dbReference type="ARBA" id="ARBA00023136"/>
    </source>
</evidence>
<dbReference type="SUPFAM" id="SSF81324">
    <property type="entry name" value="Voltage-gated potassium channels"/>
    <property type="match status" value="2"/>
</dbReference>
<evidence type="ECO:0000313" key="12">
    <source>
        <dbReference type="EMBL" id="RZF47715.1"/>
    </source>
</evidence>
<dbReference type="OrthoDB" id="297496at2759"/>
<feature type="transmembrane region" description="Helical" evidence="10">
    <location>
        <begin position="151"/>
        <end position="176"/>
    </location>
</feature>
<comment type="caution">
    <text evidence="12">The sequence shown here is derived from an EMBL/GenBank/DDBJ whole genome shotgun (WGS) entry which is preliminary data.</text>
</comment>
<dbReference type="PANTHER" id="PTHR11003:SF331">
    <property type="entry name" value="OPEN RECTIFIER POTASSIUM CHANNEL PROTEIN 1"/>
    <property type="match status" value="1"/>
</dbReference>
<evidence type="ECO:0000313" key="13">
    <source>
        <dbReference type="Proteomes" id="UP000291343"/>
    </source>
</evidence>
<feature type="compositionally biased region" description="Basic residues" evidence="9">
    <location>
        <begin position="611"/>
        <end position="620"/>
    </location>
</feature>
<keyword evidence="7 8" id="KW-0407">Ion channel</keyword>
<feature type="region of interest" description="Disordered" evidence="9">
    <location>
        <begin position="78"/>
        <end position="100"/>
    </location>
</feature>
<feature type="transmembrane region" description="Helical" evidence="10">
    <location>
        <begin position="197"/>
        <end position="219"/>
    </location>
</feature>
<organism evidence="12 13">
    <name type="scientific">Laodelphax striatellus</name>
    <name type="common">Small brown planthopper</name>
    <name type="synonym">Delphax striatella</name>
    <dbReference type="NCBI Taxonomy" id="195883"/>
    <lineage>
        <taxon>Eukaryota</taxon>
        <taxon>Metazoa</taxon>
        <taxon>Ecdysozoa</taxon>
        <taxon>Arthropoda</taxon>
        <taxon>Hexapoda</taxon>
        <taxon>Insecta</taxon>
        <taxon>Pterygota</taxon>
        <taxon>Neoptera</taxon>
        <taxon>Paraneoptera</taxon>
        <taxon>Hemiptera</taxon>
        <taxon>Auchenorrhyncha</taxon>
        <taxon>Fulgoroidea</taxon>
        <taxon>Delphacidae</taxon>
        <taxon>Criomorphinae</taxon>
        <taxon>Laodelphax</taxon>
    </lineage>
</organism>
<protein>
    <recommendedName>
        <fullName evidence="11">Potassium channel domain-containing protein</fullName>
    </recommendedName>
</protein>
<evidence type="ECO:0000256" key="2">
    <source>
        <dbReference type="ARBA" id="ARBA00022448"/>
    </source>
</evidence>
<evidence type="ECO:0000256" key="1">
    <source>
        <dbReference type="ARBA" id="ARBA00004141"/>
    </source>
</evidence>
<dbReference type="Pfam" id="PF07885">
    <property type="entry name" value="Ion_trans_2"/>
    <property type="match status" value="2"/>
</dbReference>
<dbReference type="InterPro" id="IPR003280">
    <property type="entry name" value="2pore_dom_K_chnl"/>
</dbReference>
<evidence type="ECO:0000256" key="4">
    <source>
        <dbReference type="ARBA" id="ARBA00022989"/>
    </source>
</evidence>
<feature type="region of interest" description="Disordered" evidence="9">
    <location>
        <begin position="579"/>
        <end position="632"/>
    </location>
</feature>
<keyword evidence="5 8" id="KW-0406">Ion transport</keyword>
<feature type="region of interest" description="Disordered" evidence="9">
    <location>
        <begin position="497"/>
        <end position="517"/>
    </location>
</feature>
<keyword evidence="3 8" id="KW-0812">Transmembrane</keyword>
<feature type="transmembrane region" description="Helical" evidence="10">
    <location>
        <begin position="231"/>
        <end position="249"/>
    </location>
</feature>
<dbReference type="PRINTS" id="PR01333">
    <property type="entry name" value="2POREKCHANEL"/>
</dbReference>
<proteinExistence type="inferred from homology"/>
<dbReference type="PANTHER" id="PTHR11003">
    <property type="entry name" value="POTASSIUM CHANNEL, SUBFAMILY K"/>
    <property type="match status" value="1"/>
</dbReference>
<name>A0A482XNI5_LAOST</name>
<feature type="domain" description="Potassium channel" evidence="11">
    <location>
        <begin position="117"/>
        <end position="175"/>
    </location>
</feature>
<comment type="similarity">
    <text evidence="8">Belongs to the two pore domain potassium channel (TC 1.A.1.8) family.</text>
</comment>
<feature type="region of interest" description="Disordered" evidence="9">
    <location>
        <begin position="800"/>
        <end position="927"/>
    </location>
</feature>
<evidence type="ECO:0000256" key="8">
    <source>
        <dbReference type="RuleBase" id="RU003857"/>
    </source>
</evidence>
<dbReference type="InterPro" id="IPR013099">
    <property type="entry name" value="K_chnl_dom"/>
</dbReference>
<feature type="transmembrane region" description="Helical" evidence="10">
    <location>
        <begin position="6"/>
        <end position="27"/>
    </location>
</feature>
<keyword evidence="6 10" id="KW-0472">Membrane</keyword>
<dbReference type="Gene3D" id="1.10.287.70">
    <property type="match status" value="1"/>
</dbReference>
<dbReference type="AlphaFoldDB" id="A0A482XNI5"/>
<dbReference type="GO" id="GO:0030322">
    <property type="term" value="P:stabilization of membrane potential"/>
    <property type="evidence" value="ECO:0007669"/>
    <property type="project" value="TreeGrafter"/>
</dbReference>
<evidence type="ECO:0000256" key="7">
    <source>
        <dbReference type="ARBA" id="ARBA00023303"/>
    </source>
</evidence>
<keyword evidence="4 10" id="KW-1133">Transmembrane helix</keyword>
<feature type="transmembrane region" description="Helical" evidence="10">
    <location>
        <begin position="261"/>
        <end position="285"/>
    </location>
</feature>
<dbReference type="EMBL" id="QKKF02003370">
    <property type="protein sequence ID" value="RZF47715.1"/>
    <property type="molecule type" value="Genomic_DNA"/>
</dbReference>
<feature type="transmembrane region" description="Helical" evidence="10">
    <location>
        <begin position="121"/>
        <end position="139"/>
    </location>
</feature>
<keyword evidence="2 8" id="KW-0813">Transport</keyword>
<evidence type="ECO:0000256" key="3">
    <source>
        <dbReference type="ARBA" id="ARBA00022692"/>
    </source>
</evidence>
<sequence length="935" mass="105433">MSKKQWFLLWLIFISYLFLGATVFYYLERKLELERRHIVRGEQEEIEDLLRMNYAADAPQEQEQILQRLTEYCGKPFSTGKSPVRESSDGNATVADRNNATDAMCDDDSGDTCEDEKPIRWTFYNSFFFALTTLSTIGYGNLSPTSMEGRLLVICYSLIGIPLNGIVLSQLGECFGSTFMRVHHRYKTHRFETKLSLIMDIIMYLIPGVVFFIFIPSGFFVYFEGWTFDESIYYAFVTLTTIGYGDFVAGQTGSDNPWYNIYKVLLIIWFMFGLGYLVMILGFIARAMQSKKIARLEQAVTQTLKQTQNKIWKEFTHEVTVVRRALNEMYLLKVKPVYRDGAETGPLLGSKRLSRSAPQLSEWPVLRRRDDPESGEDLEAEEDLEAAFRSKRLQRRQAFSENVLKARPQRTASDGDLTLIDRTATFRSATPVEPGLLLARIVDAIGTPLPARGHDSASESGSDDFRLPKYNVYGDGINMFSDSDILASEWGDDLRDRSRTHSEGLSPPPYHSDYDEQRTWSGNEYSHYKNNLCQDPMPSKDSGWSQSDQLLAPARGGLRRMSMAAINFFTPAAKWMKRGSLQKSTPDDILQQQQPQQQQKPRERKSSSHGGKARTRRSGINRHASDGYLKKHRYSLQDNGNVARGDEDVTVDDSVNYLSYTAGRRPSLLAALAREMGPKRESQTSISPVLEQTSVADFIRVLSTLHDQQDRDPSVTICNGDTARRASSRRLFRSTSTLDTYQRAEGGNPSLVTSDAAFTPSPKAPDVRRRRFSFVPTLSSFSTNEKPEVKKLSTEGLFQRHRSRSQSLSPVDSSVSLATMPSPVDRRIRRLSSSGAKDKSFLGRRRFRVMTSPRSGPPPPLLKTLTPPRLVITSPAGHEQATEQSRFTVSQADSSVAIQKQEDPNSQSTSVAWQASQDASTDKKDSLTDVVVVKL</sequence>
<feature type="compositionally biased region" description="Polar residues" evidence="9">
    <location>
        <begin position="882"/>
        <end position="919"/>
    </location>
</feature>
<dbReference type="GO" id="GO:0015271">
    <property type="term" value="F:outward rectifier potassium channel activity"/>
    <property type="evidence" value="ECO:0007669"/>
    <property type="project" value="TreeGrafter"/>
</dbReference>
<evidence type="ECO:0000256" key="10">
    <source>
        <dbReference type="SAM" id="Phobius"/>
    </source>
</evidence>
<dbReference type="GO" id="GO:0005886">
    <property type="term" value="C:plasma membrane"/>
    <property type="evidence" value="ECO:0007669"/>
    <property type="project" value="TreeGrafter"/>
</dbReference>
<dbReference type="InParanoid" id="A0A482XNI5"/>
<dbReference type="STRING" id="195883.A0A482XNI5"/>
<evidence type="ECO:0000256" key="5">
    <source>
        <dbReference type="ARBA" id="ARBA00023065"/>
    </source>
</evidence>
<evidence type="ECO:0000259" key="11">
    <source>
        <dbReference type="Pfam" id="PF07885"/>
    </source>
</evidence>
<feature type="compositionally biased region" description="Low complexity" evidence="9">
    <location>
        <begin position="805"/>
        <end position="817"/>
    </location>
</feature>
<keyword evidence="13" id="KW-1185">Reference proteome</keyword>
<dbReference type="Proteomes" id="UP000291343">
    <property type="component" value="Unassembled WGS sequence"/>
</dbReference>
<feature type="domain" description="Potassium channel" evidence="11">
    <location>
        <begin position="209"/>
        <end position="289"/>
    </location>
</feature>
<dbReference type="SMR" id="A0A482XNI5"/>
<comment type="subcellular location">
    <subcellularLocation>
        <location evidence="1">Membrane</location>
        <topology evidence="1">Multi-pass membrane protein</topology>
    </subcellularLocation>
</comment>
<accession>A0A482XNI5</accession>
<evidence type="ECO:0000256" key="9">
    <source>
        <dbReference type="SAM" id="MobiDB-lite"/>
    </source>
</evidence>
<reference evidence="12 13" key="1">
    <citation type="journal article" date="2017" name="Gigascience">
        <title>Genome sequence of the small brown planthopper, Laodelphax striatellus.</title>
        <authorList>
            <person name="Zhu J."/>
            <person name="Jiang F."/>
            <person name="Wang X."/>
            <person name="Yang P."/>
            <person name="Bao Y."/>
            <person name="Zhao W."/>
            <person name="Wang W."/>
            <person name="Lu H."/>
            <person name="Wang Q."/>
            <person name="Cui N."/>
            <person name="Li J."/>
            <person name="Chen X."/>
            <person name="Luo L."/>
            <person name="Yu J."/>
            <person name="Kang L."/>
            <person name="Cui F."/>
        </authorList>
    </citation>
    <scope>NUCLEOTIDE SEQUENCE [LARGE SCALE GENOMIC DNA]</scope>
    <source>
        <strain evidence="12">Lst14</strain>
    </source>
</reference>
<dbReference type="GO" id="GO:0022841">
    <property type="term" value="F:potassium ion leak channel activity"/>
    <property type="evidence" value="ECO:0007669"/>
    <property type="project" value="TreeGrafter"/>
</dbReference>
<gene>
    <name evidence="12" type="ORF">LSTR_LSTR005979</name>
</gene>